<comment type="subcellular location">
    <subcellularLocation>
        <location evidence="1">Nucleus</location>
    </subcellularLocation>
</comment>
<evidence type="ECO:0000313" key="3">
    <source>
        <dbReference type="EMBL" id="KAF5240027.1"/>
    </source>
</evidence>
<dbReference type="Pfam" id="PF11951">
    <property type="entry name" value="Fungal_trans_2"/>
    <property type="match status" value="1"/>
</dbReference>
<accession>A0AAN6HGL3</accession>
<evidence type="ECO:0000313" key="4">
    <source>
        <dbReference type="Proteomes" id="UP000537989"/>
    </source>
</evidence>
<reference evidence="3 4" key="1">
    <citation type="submission" date="2020-02" db="EMBL/GenBank/DDBJ databases">
        <title>Identification and distribution of gene clusters putatively required for synthesis of sphingolipid metabolism inhibitors in phylogenetically diverse species of the filamentous fungus Fusarium.</title>
        <authorList>
            <person name="Kim H.-S."/>
            <person name="Busman M."/>
            <person name="Brown D.W."/>
            <person name="Divon H."/>
            <person name="Uhlig S."/>
            <person name="Proctor R.H."/>
        </authorList>
    </citation>
    <scope>NUCLEOTIDE SEQUENCE [LARGE SCALE GENOMIC DNA]</scope>
    <source>
        <strain evidence="3 4">NRRL 2903</strain>
    </source>
</reference>
<dbReference type="PANTHER" id="PTHR37534:SF20">
    <property type="entry name" value="PRO1A C6 ZINK-FINGER PROTEIN"/>
    <property type="match status" value="1"/>
</dbReference>
<evidence type="ECO:0008006" key="5">
    <source>
        <dbReference type="Google" id="ProtNLM"/>
    </source>
</evidence>
<proteinExistence type="predicted"/>
<dbReference type="EMBL" id="JAAMOD010000117">
    <property type="protein sequence ID" value="KAF5240027.1"/>
    <property type="molecule type" value="Genomic_DNA"/>
</dbReference>
<sequence>MTRLFKAQVRQGKERQRDRDYVQVQIMGDGTKMLSTRWPDAATTNSELDTRKNSTAPYNTVPDSEHHINLDWPLNQIPDPKTFKEFDVDFTMLYVDHVFPFLFPFYAPPMIQGGRAWVLDVLHSNQTLFQAVMSLSTFFLTLILSSEDVSSYEVCRQNSWNRLEVYTNSAVKALRRDVLAMNQQHSETNMLQRVRTMESITQLMVLEKAMARTAELHMHLAAAISVFEDVLELSSLDGSIDLGRVMGHLERPAWAPRTTQGPVWNTEQAALRFFFAILLQADVISCTTLQTVPRLRKYYPNLICHEYGDASTDTQSLLRMEEYMGCEGWALVNIAEIAALEFWKRGEQENGTFEAHHLTSRGDQIDRALQDSLRELEDRCTKREREPRRLLQKFYLSSDVNQRLRQATTTRIWAHAARVYLTLVKTGWQPYHPTIRQSVVEVLRLLRQQEDPAILCSSVWPFCVAGCVADASLEQEFRDLAASSGSLQSFGLVGESLRILERVWSRRGELSVDWNLAARFSIMGSPILLL</sequence>
<dbReference type="PANTHER" id="PTHR37534">
    <property type="entry name" value="TRANSCRIPTIONAL ACTIVATOR PROTEIN UGA3"/>
    <property type="match status" value="1"/>
</dbReference>
<dbReference type="Proteomes" id="UP000537989">
    <property type="component" value="Unassembled WGS sequence"/>
</dbReference>
<dbReference type="GO" id="GO:0005634">
    <property type="term" value="C:nucleus"/>
    <property type="evidence" value="ECO:0007669"/>
    <property type="project" value="UniProtKB-SubCell"/>
</dbReference>
<protein>
    <recommendedName>
        <fullName evidence="5">Regulatory protein</fullName>
    </recommendedName>
</protein>
<keyword evidence="4" id="KW-1185">Reference proteome</keyword>
<gene>
    <name evidence="3" type="ORF">FAUST_4611</name>
</gene>
<dbReference type="InterPro" id="IPR021858">
    <property type="entry name" value="Fun_TF"/>
</dbReference>
<organism evidence="3 4">
    <name type="scientific">Fusarium austroamericanum</name>
    <dbReference type="NCBI Taxonomy" id="282268"/>
    <lineage>
        <taxon>Eukaryota</taxon>
        <taxon>Fungi</taxon>
        <taxon>Dikarya</taxon>
        <taxon>Ascomycota</taxon>
        <taxon>Pezizomycotina</taxon>
        <taxon>Sordariomycetes</taxon>
        <taxon>Hypocreomycetidae</taxon>
        <taxon>Hypocreales</taxon>
        <taxon>Nectriaceae</taxon>
        <taxon>Fusarium</taxon>
    </lineage>
</organism>
<evidence type="ECO:0000256" key="1">
    <source>
        <dbReference type="ARBA" id="ARBA00004123"/>
    </source>
</evidence>
<evidence type="ECO:0000256" key="2">
    <source>
        <dbReference type="ARBA" id="ARBA00023242"/>
    </source>
</evidence>
<comment type="caution">
    <text evidence="3">The sequence shown here is derived from an EMBL/GenBank/DDBJ whole genome shotgun (WGS) entry which is preliminary data.</text>
</comment>
<name>A0AAN6HGL3_FUSAU</name>
<keyword evidence="2" id="KW-0539">Nucleus</keyword>
<dbReference type="AlphaFoldDB" id="A0AAN6HGL3"/>